<feature type="transmembrane region" description="Helical" evidence="7">
    <location>
        <begin position="156"/>
        <end position="182"/>
    </location>
</feature>
<dbReference type="AlphaFoldDB" id="A0A840SPR3"/>
<keyword evidence="4 7" id="KW-1133">Transmembrane helix</keyword>
<dbReference type="EMBL" id="JACHFM010000005">
    <property type="protein sequence ID" value="MBB5224017.1"/>
    <property type="molecule type" value="Genomic_DNA"/>
</dbReference>
<comment type="subcellular location">
    <subcellularLocation>
        <location evidence="1">Cell membrane</location>
        <topology evidence="1">Multi-pass membrane protein</topology>
    </subcellularLocation>
</comment>
<evidence type="ECO:0000256" key="6">
    <source>
        <dbReference type="SAM" id="MobiDB-lite"/>
    </source>
</evidence>
<dbReference type="RefSeq" id="WP_184154103.1">
    <property type="nucleotide sequence ID" value="NZ_JACHFM010000005.1"/>
</dbReference>
<evidence type="ECO:0000256" key="2">
    <source>
        <dbReference type="ARBA" id="ARBA00022475"/>
    </source>
</evidence>
<comment type="caution">
    <text evidence="8">The sequence shown here is derived from an EMBL/GenBank/DDBJ whole genome shotgun (WGS) entry which is preliminary data.</text>
</comment>
<evidence type="ECO:0000256" key="1">
    <source>
        <dbReference type="ARBA" id="ARBA00004651"/>
    </source>
</evidence>
<keyword evidence="2" id="KW-1003">Cell membrane</keyword>
<dbReference type="PIRSF" id="PIRSF035875">
    <property type="entry name" value="RNase_BN"/>
    <property type="match status" value="1"/>
</dbReference>
<dbReference type="PANTHER" id="PTHR30213:SF0">
    <property type="entry name" value="UPF0761 MEMBRANE PROTEIN YIHY"/>
    <property type="match status" value="1"/>
</dbReference>
<keyword evidence="3 7" id="KW-0812">Transmembrane</keyword>
<dbReference type="Proteomes" id="UP000549457">
    <property type="component" value="Unassembled WGS sequence"/>
</dbReference>
<organism evidence="8 9">
    <name type="scientific">Amaricoccus macauensis</name>
    <dbReference type="NCBI Taxonomy" id="57001"/>
    <lineage>
        <taxon>Bacteria</taxon>
        <taxon>Pseudomonadati</taxon>
        <taxon>Pseudomonadota</taxon>
        <taxon>Alphaproteobacteria</taxon>
        <taxon>Rhodobacterales</taxon>
        <taxon>Paracoccaceae</taxon>
        <taxon>Amaricoccus</taxon>
    </lineage>
</organism>
<accession>A0A840SPR3</accession>
<keyword evidence="9" id="KW-1185">Reference proteome</keyword>
<evidence type="ECO:0000256" key="4">
    <source>
        <dbReference type="ARBA" id="ARBA00022989"/>
    </source>
</evidence>
<dbReference type="GO" id="GO:0005886">
    <property type="term" value="C:plasma membrane"/>
    <property type="evidence" value="ECO:0007669"/>
    <property type="project" value="UniProtKB-SubCell"/>
</dbReference>
<feature type="transmembrane region" description="Helical" evidence="7">
    <location>
        <begin position="194"/>
        <end position="220"/>
    </location>
</feature>
<gene>
    <name evidence="8" type="ORF">HNP73_003978</name>
</gene>
<feature type="transmembrane region" description="Helical" evidence="7">
    <location>
        <begin position="269"/>
        <end position="290"/>
    </location>
</feature>
<feature type="transmembrane region" description="Helical" evidence="7">
    <location>
        <begin position="232"/>
        <end position="257"/>
    </location>
</feature>
<evidence type="ECO:0000313" key="8">
    <source>
        <dbReference type="EMBL" id="MBB5224017.1"/>
    </source>
</evidence>
<feature type="transmembrane region" description="Helical" evidence="7">
    <location>
        <begin position="48"/>
        <end position="77"/>
    </location>
</feature>
<feature type="region of interest" description="Disordered" evidence="6">
    <location>
        <begin position="303"/>
        <end position="324"/>
    </location>
</feature>
<evidence type="ECO:0000256" key="7">
    <source>
        <dbReference type="SAM" id="Phobius"/>
    </source>
</evidence>
<dbReference type="InterPro" id="IPR017039">
    <property type="entry name" value="Virul_fac_BrkB"/>
</dbReference>
<keyword evidence="5 7" id="KW-0472">Membrane</keyword>
<feature type="compositionally biased region" description="Basic and acidic residues" evidence="6">
    <location>
        <begin position="1"/>
        <end position="13"/>
    </location>
</feature>
<feature type="compositionally biased region" description="Basic and acidic residues" evidence="6">
    <location>
        <begin position="311"/>
        <end position="324"/>
    </location>
</feature>
<dbReference type="NCBIfam" id="TIGR00765">
    <property type="entry name" value="yihY_not_rbn"/>
    <property type="match status" value="1"/>
</dbReference>
<feature type="region of interest" description="Disordered" evidence="6">
    <location>
        <begin position="1"/>
        <end position="24"/>
    </location>
</feature>
<sequence length="324" mass="34292">MDRSAHKTADKASDGAPGRDASHPNQMSWAAWRQVLGRVWQGITIDHLSIIAAGVAFFGVLAIFPAIAALIAVYGLVADPHHVAETLDAARPVLPAEVFVMIEEQVDALIAAPQAKLGFASVVSFALVLWSARAGVSALMEGMNIVYGEVDDRSLVVQYAISVMLTLGFIAVAIIALFAVVAVPTVLHFTDIGVIGGVLAGVTPLVILGTAIIFVIGALYRYAPRRAPARKRWITVGAALAAVGWLLVSVALSAYFARFPEFNRTYGSLGAIVGLLFWLYASAFVVLLGAELNAQLELQTEADTTTGRPRPMGERGAHVADHVA</sequence>
<dbReference type="PANTHER" id="PTHR30213">
    <property type="entry name" value="INNER MEMBRANE PROTEIN YHJD"/>
    <property type="match status" value="1"/>
</dbReference>
<proteinExistence type="predicted"/>
<evidence type="ECO:0000313" key="9">
    <source>
        <dbReference type="Proteomes" id="UP000549457"/>
    </source>
</evidence>
<feature type="transmembrane region" description="Helical" evidence="7">
    <location>
        <begin position="117"/>
        <end position="136"/>
    </location>
</feature>
<evidence type="ECO:0000256" key="3">
    <source>
        <dbReference type="ARBA" id="ARBA00022692"/>
    </source>
</evidence>
<reference evidence="8 9" key="1">
    <citation type="submission" date="2020-08" db="EMBL/GenBank/DDBJ databases">
        <title>Genomic Encyclopedia of Type Strains, Phase IV (KMG-IV): sequencing the most valuable type-strain genomes for metagenomic binning, comparative biology and taxonomic classification.</title>
        <authorList>
            <person name="Goeker M."/>
        </authorList>
    </citation>
    <scope>NUCLEOTIDE SEQUENCE [LARGE SCALE GENOMIC DNA]</scope>
    <source>
        <strain evidence="8 9">DSM 101730</strain>
    </source>
</reference>
<protein>
    <submittedName>
        <fullName evidence="8">Membrane protein</fullName>
    </submittedName>
</protein>
<evidence type="ECO:0000256" key="5">
    <source>
        <dbReference type="ARBA" id="ARBA00023136"/>
    </source>
</evidence>
<dbReference type="Pfam" id="PF03631">
    <property type="entry name" value="Virul_fac_BrkB"/>
    <property type="match status" value="1"/>
</dbReference>
<name>A0A840SPR3_9RHOB</name>